<dbReference type="RefSeq" id="XP_058328742.1">
    <property type="nucleotide sequence ID" value="XM_058475852.1"/>
</dbReference>
<keyword evidence="2" id="KW-1185">Reference proteome</keyword>
<comment type="caution">
    <text evidence="1">The sequence shown here is derived from an EMBL/GenBank/DDBJ whole genome shotgun (WGS) entry which is preliminary data.</text>
</comment>
<reference evidence="1" key="2">
    <citation type="journal article" date="2023" name="IMA Fungus">
        <title>Comparative genomic study of the Penicillium genus elucidates a diverse pangenome and 15 lateral gene transfer events.</title>
        <authorList>
            <person name="Petersen C."/>
            <person name="Sorensen T."/>
            <person name="Nielsen M.R."/>
            <person name="Sondergaard T.E."/>
            <person name="Sorensen J.L."/>
            <person name="Fitzpatrick D.A."/>
            <person name="Frisvad J.C."/>
            <person name="Nielsen K.L."/>
        </authorList>
    </citation>
    <scope>NUCLEOTIDE SEQUENCE</scope>
    <source>
        <strain evidence="1">IBT 19713</strain>
    </source>
</reference>
<organism evidence="1 2">
    <name type="scientific">Penicillium chermesinum</name>
    <dbReference type="NCBI Taxonomy" id="63820"/>
    <lineage>
        <taxon>Eukaryota</taxon>
        <taxon>Fungi</taxon>
        <taxon>Dikarya</taxon>
        <taxon>Ascomycota</taxon>
        <taxon>Pezizomycotina</taxon>
        <taxon>Eurotiomycetes</taxon>
        <taxon>Eurotiomycetidae</taxon>
        <taxon>Eurotiales</taxon>
        <taxon>Aspergillaceae</taxon>
        <taxon>Penicillium</taxon>
    </lineage>
</organism>
<evidence type="ECO:0000313" key="2">
    <source>
        <dbReference type="Proteomes" id="UP001150941"/>
    </source>
</evidence>
<proteinExistence type="predicted"/>
<evidence type="ECO:0000313" key="1">
    <source>
        <dbReference type="EMBL" id="KAJ5225331.1"/>
    </source>
</evidence>
<dbReference type="EMBL" id="JAPQKS010000005">
    <property type="protein sequence ID" value="KAJ5225331.1"/>
    <property type="molecule type" value="Genomic_DNA"/>
</dbReference>
<dbReference type="Proteomes" id="UP001150941">
    <property type="component" value="Unassembled WGS sequence"/>
</dbReference>
<protein>
    <submittedName>
        <fullName evidence="1">Uncharacterized protein</fullName>
    </submittedName>
</protein>
<dbReference type="AlphaFoldDB" id="A0A9W9NSF8"/>
<dbReference type="OrthoDB" id="10667411at2759"/>
<name>A0A9W9NSF8_9EURO</name>
<sequence>MAELSTIVEEGTSSENPLAGLIDPSAVMLEYKRMPNRGDEVLPRALREMPEDIRNTHPLDEGELVAVINYRVRVRKQFQMAFTKEGHLRQRFVAILDRTDDHRQPLFSQEVINSNCPKREIKKIASQNPLLFTASGRLRSRAPKKLTDKREQGKFTKYGATEVKTLTMSQKYDCKLSHATRCHASLRLRCQVSSPC</sequence>
<gene>
    <name evidence="1" type="ORF">N7468_006556</name>
</gene>
<accession>A0A9W9NSF8</accession>
<dbReference type="GeneID" id="83203155"/>
<reference evidence="1" key="1">
    <citation type="submission" date="2022-11" db="EMBL/GenBank/DDBJ databases">
        <authorList>
            <person name="Petersen C."/>
        </authorList>
    </citation>
    <scope>NUCLEOTIDE SEQUENCE</scope>
    <source>
        <strain evidence="1">IBT 19713</strain>
    </source>
</reference>